<keyword evidence="2" id="KW-1185">Reference proteome</keyword>
<comment type="caution">
    <text evidence="1">The sequence shown here is derived from an EMBL/GenBank/DDBJ whole genome shotgun (WGS) entry which is preliminary data.</text>
</comment>
<dbReference type="SUPFAM" id="SSF102114">
    <property type="entry name" value="Radical SAM enzymes"/>
    <property type="match status" value="1"/>
</dbReference>
<name>A0A1J5N917_9BACT</name>
<dbReference type="EMBL" id="LKAQ01000004">
    <property type="protein sequence ID" value="OIQ51312.1"/>
    <property type="molecule type" value="Genomic_DNA"/>
</dbReference>
<dbReference type="AlphaFoldDB" id="A0A1J5N917"/>
<dbReference type="Gene3D" id="3.80.30.30">
    <property type="match status" value="1"/>
</dbReference>
<dbReference type="GO" id="GO:1904047">
    <property type="term" value="F:S-adenosyl-L-methionine binding"/>
    <property type="evidence" value="ECO:0007669"/>
    <property type="project" value="TreeGrafter"/>
</dbReference>
<dbReference type="GO" id="GO:0003913">
    <property type="term" value="F:DNA photolyase activity"/>
    <property type="evidence" value="ECO:0007669"/>
    <property type="project" value="TreeGrafter"/>
</dbReference>
<dbReference type="GO" id="GO:0051539">
    <property type="term" value="F:4 iron, 4 sulfur cluster binding"/>
    <property type="evidence" value="ECO:0007669"/>
    <property type="project" value="TreeGrafter"/>
</dbReference>
<evidence type="ECO:0000313" key="2">
    <source>
        <dbReference type="Proteomes" id="UP000181901"/>
    </source>
</evidence>
<dbReference type="InterPro" id="IPR058240">
    <property type="entry name" value="rSAM_sf"/>
</dbReference>
<organism evidence="1 2">
    <name type="scientific">Pseudodesulfovibrio hydrargyri</name>
    <dbReference type="NCBI Taxonomy" id="2125990"/>
    <lineage>
        <taxon>Bacteria</taxon>
        <taxon>Pseudomonadati</taxon>
        <taxon>Thermodesulfobacteriota</taxon>
        <taxon>Desulfovibrionia</taxon>
        <taxon>Desulfovibrionales</taxon>
        <taxon>Desulfovibrionaceae</taxon>
    </lineage>
</organism>
<dbReference type="PANTHER" id="PTHR37822">
    <property type="entry name" value="SPORE PHOTOPRODUCT LYASE-RELATED"/>
    <property type="match status" value="1"/>
</dbReference>
<evidence type="ECO:0000313" key="1">
    <source>
        <dbReference type="EMBL" id="OIQ51312.1"/>
    </source>
</evidence>
<dbReference type="Proteomes" id="UP000181901">
    <property type="component" value="Unassembled WGS sequence"/>
</dbReference>
<dbReference type="GO" id="GO:0042601">
    <property type="term" value="C:endospore-forming forespore"/>
    <property type="evidence" value="ECO:0007669"/>
    <property type="project" value="TreeGrafter"/>
</dbReference>
<sequence length="376" mass="43366">MTKLPSHLRKIGQVFVDESMTGTPIARRVRERLAEGGRADIPWTVIPPDQDRVVFDQGDTQAIYLKEYKGRFLRFCPGTRAYHCCGYRIIHIGENCPMACSYCILQAYFQDRVLKVWANQDDLFRELADGFGADRNTRYRVGTGEFTDSLALEHLTGYSRDLVHFLEDYDNVVLELKSKVVDLSWMDGTTRTDRVLPAWSLNAPFINEHEEFGVSTLTQRLEAARTCAEAGFKVCLHFDPIIRFDGWRDGYAEIIDRIFDYVKPEQIAYMSLGSFRCMPQLNPIIEDKFPETTYIYNEFVPGLDGKARLLRPLRVEQFRFMVDRLRAHGMEEQLYFCMESTEVWKEVFGYAPKDFGGLGKRLMGRGFGDIGILSKI</sequence>
<dbReference type="Gene3D" id="3.40.50.12110">
    <property type="match status" value="1"/>
</dbReference>
<keyword evidence="1" id="KW-0456">Lyase</keyword>
<dbReference type="InterPro" id="IPR049539">
    <property type="entry name" value="SPL"/>
</dbReference>
<dbReference type="OrthoDB" id="368646at2"/>
<dbReference type="RefSeq" id="WP_071546756.1">
    <property type="nucleotide sequence ID" value="NZ_LKAQ01000004.1"/>
</dbReference>
<proteinExistence type="predicted"/>
<dbReference type="EC" id="4.1.99.14" evidence="1"/>
<reference evidence="1 2" key="1">
    <citation type="submission" date="2015-09" db="EMBL/GenBank/DDBJ databases">
        <title>Genome of Desulfovibrio dechloracetivorans BerOc1, a mercury methylating strain isolated from highly hydrocarbons and metals contaminated coastal sediments.</title>
        <authorList>
            <person name="Goni Urriza M."/>
            <person name="Gassie C."/>
            <person name="Bouchez O."/>
            <person name="Klopp C."/>
            <person name="Ranchou-Peyruse A."/>
            <person name="Remy G."/>
        </authorList>
    </citation>
    <scope>NUCLEOTIDE SEQUENCE [LARGE SCALE GENOMIC DNA]</scope>
    <source>
        <strain evidence="1 2">BerOc1</strain>
    </source>
</reference>
<dbReference type="Pfam" id="PF20903">
    <property type="entry name" value="SPL"/>
    <property type="match status" value="1"/>
</dbReference>
<accession>A0A1J5N917</accession>
<gene>
    <name evidence="1" type="primary">splG</name>
    <name evidence="1" type="ORF">BerOc1_03262</name>
</gene>
<protein>
    <submittedName>
        <fullName evidence="1">Spore photoproduct lyase</fullName>
        <ecNumber evidence="1">4.1.99.14</ecNumber>
    </submittedName>
</protein>
<dbReference type="PANTHER" id="PTHR37822:SF2">
    <property type="entry name" value="SPORE PHOTOPRODUCT LYASE"/>
    <property type="match status" value="1"/>
</dbReference>